<dbReference type="GO" id="GO:0005737">
    <property type="term" value="C:cytoplasm"/>
    <property type="evidence" value="ECO:0007669"/>
    <property type="project" value="UniProtKB-SubCell"/>
</dbReference>
<organism evidence="18 19">
    <name type="scientific">Hericium alpestre</name>
    <dbReference type="NCBI Taxonomy" id="135208"/>
    <lineage>
        <taxon>Eukaryota</taxon>
        <taxon>Fungi</taxon>
        <taxon>Dikarya</taxon>
        <taxon>Basidiomycota</taxon>
        <taxon>Agaricomycotina</taxon>
        <taxon>Agaricomycetes</taxon>
        <taxon>Russulales</taxon>
        <taxon>Hericiaceae</taxon>
        <taxon>Hericium</taxon>
    </lineage>
</organism>
<keyword evidence="19" id="KW-1185">Reference proteome</keyword>
<evidence type="ECO:0000259" key="17">
    <source>
        <dbReference type="PROSITE" id="PS51747"/>
    </source>
</evidence>
<dbReference type="STRING" id="135208.A0A4Z0A6Z2"/>
<protein>
    <recommendedName>
        <fullName evidence="15">Cytosine deaminase</fullName>
        <ecNumber evidence="14">3.5.4.1</ecNumber>
    </recommendedName>
    <alternativeName>
        <fullName evidence="16">Cytosine aminohydrolase</fullName>
    </alternativeName>
</protein>
<comment type="function">
    <text evidence="12">Catalyzes the hydrolytic deamination of cytosine to uracil or 5-methylcytosine to thymine. Is involved in the pyrimidine salvage pathway, which allows the cell to utilize cytosine for pyrimidine nucleotide synthesis.</text>
</comment>
<evidence type="ECO:0000256" key="15">
    <source>
        <dbReference type="ARBA" id="ARBA00074321"/>
    </source>
</evidence>
<comment type="caution">
    <text evidence="18">The sequence shown here is derived from an EMBL/GenBank/DDBJ whole genome shotgun (WGS) entry which is preliminary data.</text>
</comment>
<keyword evidence="9" id="KW-0862">Zinc</keyword>
<comment type="subunit">
    <text evidence="5">Homodimer.</text>
</comment>
<reference evidence="18 19" key="1">
    <citation type="submission" date="2019-02" db="EMBL/GenBank/DDBJ databases">
        <title>Genome sequencing of the rare red list fungi Hericium alpestre (H. flagellum).</title>
        <authorList>
            <person name="Buettner E."/>
            <person name="Kellner H."/>
        </authorList>
    </citation>
    <scope>NUCLEOTIDE SEQUENCE [LARGE SCALE GENOMIC DNA]</scope>
    <source>
        <strain evidence="18 19">DSM 108284</strain>
    </source>
</reference>
<keyword evidence="7" id="KW-0479">Metal-binding</keyword>
<dbReference type="EMBL" id="SFCI01000077">
    <property type="protein sequence ID" value="TFY82812.1"/>
    <property type="molecule type" value="Genomic_DNA"/>
</dbReference>
<evidence type="ECO:0000256" key="14">
    <source>
        <dbReference type="ARBA" id="ARBA00066550"/>
    </source>
</evidence>
<dbReference type="Proteomes" id="UP000298061">
    <property type="component" value="Unassembled WGS sequence"/>
</dbReference>
<proteinExistence type="inferred from homology"/>
<dbReference type="InterPro" id="IPR002125">
    <property type="entry name" value="CMP_dCMP_dom"/>
</dbReference>
<name>A0A4Z0A6Z2_9AGAM</name>
<comment type="cofactor">
    <cofactor evidence="1">
        <name>Zn(2+)</name>
        <dbReference type="ChEBI" id="CHEBI:29105"/>
    </cofactor>
</comment>
<evidence type="ECO:0000256" key="8">
    <source>
        <dbReference type="ARBA" id="ARBA00022801"/>
    </source>
</evidence>
<accession>A0A4Z0A6Z2</accession>
<dbReference type="GO" id="GO:0019858">
    <property type="term" value="P:cytosine metabolic process"/>
    <property type="evidence" value="ECO:0007669"/>
    <property type="project" value="UniProtKB-ARBA"/>
</dbReference>
<dbReference type="FunFam" id="3.40.140.10:FF:000016">
    <property type="entry name" value="Cytosine deaminase"/>
    <property type="match status" value="1"/>
</dbReference>
<dbReference type="PROSITE" id="PS51747">
    <property type="entry name" value="CYT_DCMP_DEAMINASES_2"/>
    <property type="match status" value="1"/>
</dbReference>
<dbReference type="EC" id="3.5.4.1" evidence="14"/>
<feature type="domain" description="CMP/dCMP-type deaminase" evidence="17">
    <location>
        <begin position="3"/>
        <end position="146"/>
    </location>
</feature>
<evidence type="ECO:0000313" key="19">
    <source>
        <dbReference type="Proteomes" id="UP000298061"/>
    </source>
</evidence>
<dbReference type="InterPro" id="IPR016192">
    <property type="entry name" value="APOBEC/CMP_deaminase_Zn-bd"/>
</dbReference>
<dbReference type="SUPFAM" id="SSF53927">
    <property type="entry name" value="Cytidine deaminase-like"/>
    <property type="match status" value="1"/>
</dbReference>
<evidence type="ECO:0000256" key="7">
    <source>
        <dbReference type="ARBA" id="ARBA00022723"/>
    </source>
</evidence>
<evidence type="ECO:0000256" key="1">
    <source>
        <dbReference type="ARBA" id="ARBA00001947"/>
    </source>
</evidence>
<keyword evidence="8" id="KW-0378">Hydrolase</keyword>
<comment type="similarity">
    <text evidence="4">Belongs to the cytidine and deoxycytidylate deaminase family.</text>
</comment>
<dbReference type="Gene3D" id="3.40.140.10">
    <property type="entry name" value="Cytidine Deaminase, domain 2"/>
    <property type="match status" value="1"/>
</dbReference>
<dbReference type="PROSITE" id="PS00903">
    <property type="entry name" value="CYT_DCMP_DEAMINASES_1"/>
    <property type="match status" value="1"/>
</dbReference>
<evidence type="ECO:0000256" key="13">
    <source>
        <dbReference type="ARBA" id="ARBA00060700"/>
    </source>
</evidence>
<keyword evidence="6" id="KW-0963">Cytoplasm</keyword>
<evidence type="ECO:0000256" key="16">
    <source>
        <dbReference type="ARBA" id="ARBA00084039"/>
    </source>
</evidence>
<dbReference type="OrthoDB" id="408702at2759"/>
<evidence type="ECO:0000256" key="12">
    <source>
        <dbReference type="ARBA" id="ARBA00056232"/>
    </source>
</evidence>
<dbReference type="PANTHER" id="PTHR11079">
    <property type="entry name" value="CYTOSINE DEAMINASE FAMILY MEMBER"/>
    <property type="match status" value="1"/>
</dbReference>
<sequence>MLEQDRHGLAAALEQARKSYAEGGIPIGSTLYHSSIGPAPLDLDIALTHGTHGSSSELGKRLLLGAGHNQRVQKASATLHAEIAALEDAGRLHAEVYRQSTLYTTLSPCIMCTGAVLLYKIPRIVIGENVNFQGGEDLLRSHGVEIIVADDPECKELMAKFIKEKPEIWYEDIGLPSVQ</sequence>
<dbReference type="GO" id="GO:0004131">
    <property type="term" value="F:cytosine deaminase activity"/>
    <property type="evidence" value="ECO:0007669"/>
    <property type="project" value="UniProtKB-EC"/>
</dbReference>
<dbReference type="CDD" id="cd01285">
    <property type="entry name" value="nucleoside_deaminase"/>
    <property type="match status" value="1"/>
</dbReference>
<evidence type="ECO:0000256" key="9">
    <source>
        <dbReference type="ARBA" id="ARBA00022833"/>
    </source>
</evidence>
<evidence type="ECO:0000313" key="18">
    <source>
        <dbReference type="EMBL" id="TFY82812.1"/>
    </source>
</evidence>
<dbReference type="PANTHER" id="PTHR11079:SF190">
    <property type="entry name" value="CYTOSINE DEAMINASE"/>
    <property type="match status" value="1"/>
</dbReference>
<evidence type="ECO:0000256" key="6">
    <source>
        <dbReference type="ARBA" id="ARBA00022490"/>
    </source>
</evidence>
<evidence type="ECO:0000256" key="4">
    <source>
        <dbReference type="ARBA" id="ARBA00006576"/>
    </source>
</evidence>
<evidence type="ECO:0000256" key="3">
    <source>
        <dbReference type="ARBA" id="ARBA00004496"/>
    </source>
</evidence>
<evidence type="ECO:0000256" key="11">
    <source>
        <dbReference type="ARBA" id="ARBA00050113"/>
    </source>
</evidence>
<evidence type="ECO:0000256" key="2">
    <source>
        <dbReference type="ARBA" id="ARBA00004123"/>
    </source>
</evidence>
<evidence type="ECO:0000256" key="5">
    <source>
        <dbReference type="ARBA" id="ARBA00011738"/>
    </source>
</evidence>
<keyword evidence="10" id="KW-0539">Nucleus</keyword>
<dbReference type="Pfam" id="PF00383">
    <property type="entry name" value="dCMP_cyt_deam_1"/>
    <property type="match status" value="1"/>
</dbReference>
<dbReference type="InterPro" id="IPR016193">
    <property type="entry name" value="Cytidine_deaminase-like"/>
</dbReference>
<comment type="pathway">
    <text evidence="13">Pyrimidine metabolism; UMP biosynthesis via salvage pathway; uracil from cytosine: step 1/1.</text>
</comment>
<dbReference type="AlphaFoldDB" id="A0A4Z0A6Z2"/>
<comment type="subcellular location">
    <subcellularLocation>
        <location evidence="3">Cytoplasm</location>
    </subcellularLocation>
    <subcellularLocation>
        <location evidence="2">Nucleus</location>
    </subcellularLocation>
</comment>
<gene>
    <name evidence="18" type="ORF">EWM64_g1210</name>
</gene>
<comment type="catalytic activity">
    <reaction evidence="11">
        <text>cytosine + H2O + H(+) = uracil + NH4(+)</text>
        <dbReference type="Rhea" id="RHEA:20605"/>
        <dbReference type="ChEBI" id="CHEBI:15377"/>
        <dbReference type="ChEBI" id="CHEBI:15378"/>
        <dbReference type="ChEBI" id="CHEBI:16040"/>
        <dbReference type="ChEBI" id="CHEBI:17568"/>
        <dbReference type="ChEBI" id="CHEBI:28938"/>
        <dbReference type="EC" id="3.5.4.1"/>
    </reaction>
</comment>
<dbReference type="GO" id="GO:0008270">
    <property type="term" value="F:zinc ion binding"/>
    <property type="evidence" value="ECO:0007669"/>
    <property type="project" value="InterPro"/>
</dbReference>
<dbReference type="GO" id="GO:0008835">
    <property type="term" value="F:diaminohydroxyphosphoribosylaminopyrimidine deaminase activity"/>
    <property type="evidence" value="ECO:0007669"/>
    <property type="project" value="TreeGrafter"/>
</dbReference>
<evidence type="ECO:0000256" key="10">
    <source>
        <dbReference type="ARBA" id="ARBA00023242"/>
    </source>
</evidence>
<dbReference type="GO" id="GO:0005634">
    <property type="term" value="C:nucleus"/>
    <property type="evidence" value="ECO:0007669"/>
    <property type="project" value="UniProtKB-SubCell"/>
</dbReference>